<proteinExistence type="predicted"/>
<accession>A0A9W7BHK1</accession>
<keyword evidence="4" id="KW-1185">Reference proteome</keyword>
<evidence type="ECO:0000313" key="4">
    <source>
        <dbReference type="Proteomes" id="UP001165160"/>
    </source>
</evidence>
<organism evidence="3 4">
    <name type="scientific">Triparma verrucosa</name>
    <dbReference type="NCBI Taxonomy" id="1606542"/>
    <lineage>
        <taxon>Eukaryota</taxon>
        <taxon>Sar</taxon>
        <taxon>Stramenopiles</taxon>
        <taxon>Ochrophyta</taxon>
        <taxon>Bolidophyceae</taxon>
        <taxon>Parmales</taxon>
        <taxon>Triparmaceae</taxon>
        <taxon>Triparma</taxon>
    </lineage>
</organism>
<feature type="transmembrane region" description="Helical" evidence="1">
    <location>
        <begin position="485"/>
        <end position="503"/>
    </location>
</feature>
<dbReference type="EMBL" id="BRXX01000084">
    <property type="protein sequence ID" value="GMH88681.1"/>
    <property type="molecule type" value="Genomic_DNA"/>
</dbReference>
<keyword evidence="1" id="KW-0472">Membrane</keyword>
<keyword evidence="1" id="KW-0812">Transmembrane</keyword>
<feature type="chain" id="PRO_5040909767" evidence="2">
    <location>
        <begin position="23"/>
        <end position="512"/>
    </location>
</feature>
<comment type="caution">
    <text evidence="3">The sequence shown here is derived from an EMBL/GenBank/DDBJ whole genome shotgun (WGS) entry which is preliminary data.</text>
</comment>
<reference evidence="4" key="1">
    <citation type="journal article" date="2023" name="Commun. Biol.">
        <title>Genome analysis of Parmales, the sister group of diatoms, reveals the evolutionary specialization of diatoms from phago-mixotrophs to photoautotrophs.</title>
        <authorList>
            <person name="Ban H."/>
            <person name="Sato S."/>
            <person name="Yoshikawa S."/>
            <person name="Yamada K."/>
            <person name="Nakamura Y."/>
            <person name="Ichinomiya M."/>
            <person name="Sato N."/>
            <person name="Blanc-Mathieu R."/>
            <person name="Endo H."/>
            <person name="Kuwata A."/>
            <person name="Ogata H."/>
        </authorList>
    </citation>
    <scope>NUCLEOTIDE SEQUENCE [LARGE SCALE GENOMIC DNA]</scope>
    <source>
        <strain evidence="4">NIES 3699</strain>
    </source>
</reference>
<evidence type="ECO:0000256" key="2">
    <source>
        <dbReference type="SAM" id="SignalP"/>
    </source>
</evidence>
<keyword evidence="2" id="KW-0732">Signal</keyword>
<dbReference type="AlphaFoldDB" id="A0A9W7BHK1"/>
<keyword evidence="1" id="KW-1133">Transmembrane helix</keyword>
<evidence type="ECO:0000256" key="1">
    <source>
        <dbReference type="SAM" id="Phobius"/>
    </source>
</evidence>
<evidence type="ECO:0000313" key="3">
    <source>
        <dbReference type="EMBL" id="GMH88681.1"/>
    </source>
</evidence>
<protein>
    <submittedName>
        <fullName evidence="3">Uncharacterized protein</fullName>
    </submittedName>
</protein>
<name>A0A9W7BHK1_9STRA</name>
<gene>
    <name evidence="3" type="ORF">TrVE_jg3285</name>
</gene>
<feature type="signal peptide" evidence="2">
    <location>
        <begin position="1"/>
        <end position="22"/>
    </location>
</feature>
<sequence length="512" mass="57830">MRNWIISCVVAVLFKAWFDMWTVEIPASMHSKISIIEDMLDEDQKTALQAYTLASSPLKSNLADTATTKPTHESALEDMPILEDGTCSHPYLIPNINKTSCILAQRIDIGKHYIMTGGFSAVKENYATAVGRLMSFGRYVFKIDEPVISDLFKSKKFRDAARDTCPADRQVLDPFQFNIIIQVPGQTVAQHIDGVYFEGADRFDVPQWLLAAMKFSGLWDDYFIPQVQVVAYFHTWTWSPDRGGEFAYWLPDGSPATLVQPLSGYGSTVDGSRVVHAANTYFPNRKPPAVDKSKDVELRYSDSTKTWTVYEDGTPTDFTYPTSELRQTLVFRARCFPSEAALENFKNRSNRIPLTSILSRLTYDLRSRGYTIPDSRLDLCILIMKVYIKYPYPSSLIPLNYCALQKLLLEKGWDLTPYFDFIGCGVDAQPSRISVIDFGGLFRSAFGNYMHTIIEGLSVFKAFKFEEFKEELKDSIGLAQKLKGVVVWGGVLIAGTTIKLLMFSGRVKRKKA</sequence>
<dbReference type="Proteomes" id="UP001165160">
    <property type="component" value="Unassembled WGS sequence"/>
</dbReference>